<dbReference type="FunFam" id="1.10.10.10:FF:000001">
    <property type="entry name" value="LysR family transcriptional regulator"/>
    <property type="match status" value="1"/>
</dbReference>
<evidence type="ECO:0000313" key="7">
    <source>
        <dbReference type="Proteomes" id="UP000255334"/>
    </source>
</evidence>
<keyword evidence="2" id="KW-0805">Transcription regulation</keyword>
<evidence type="ECO:0000256" key="4">
    <source>
        <dbReference type="ARBA" id="ARBA00023163"/>
    </source>
</evidence>
<evidence type="ECO:0000256" key="3">
    <source>
        <dbReference type="ARBA" id="ARBA00023125"/>
    </source>
</evidence>
<dbReference type="OrthoDB" id="9810065at2"/>
<evidence type="ECO:0000256" key="1">
    <source>
        <dbReference type="ARBA" id="ARBA00009437"/>
    </source>
</evidence>
<dbReference type="Pfam" id="PF00126">
    <property type="entry name" value="HTH_1"/>
    <property type="match status" value="1"/>
</dbReference>
<dbReference type="RefSeq" id="WP_115478964.1">
    <property type="nucleotide sequence ID" value="NZ_QRBF01000006.1"/>
</dbReference>
<keyword evidence="3" id="KW-0238">DNA-binding</keyword>
<dbReference type="EMBL" id="QRBF01000006">
    <property type="protein sequence ID" value="RDS81808.1"/>
    <property type="molecule type" value="Genomic_DNA"/>
</dbReference>
<dbReference type="Proteomes" id="UP000255334">
    <property type="component" value="Unassembled WGS sequence"/>
</dbReference>
<dbReference type="PROSITE" id="PS50931">
    <property type="entry name" value="HTH_LYSR"/>
    <property type="match status" value="1"/>
</dbReference>
<dbReference type="Gene3D" id="3.40.190.290">
    <property type="match status" value="1"/>
</dbReference>
<keyword evidence="4" id="KW-0804">Transcription</keyword>
<gene>
    <name evidence="6" type="ORF">DWU99_15385</name>
</gene>
<comment type="caution">
    <text evidence="6">The sequence shown here is derived from an EMBL/GenBank/DDBJ whole genome shotgun (WGS) entry which is preliminary data.</text>
</comment>
<organism evidence="6 7">
    <name type="scientific">Dyella psychrodurans</name>
    <dbReference type="NCBI Taxonomy" id="1927960"/>
    <lineage>
        <taxon>Bacteria</taxon>
        <taxon>Pseudomonadati</taxon>
        <taxon>Pseudomonadota</taxon>
        <taxon>Gammaproteobacteria</taxon>
        <taxon>Lysobacterales</taxon>
        <taxon>Rhodanobacteraceae</taxon>
        <taxon>Dyella</taxon>
    </lineage>
</organism>
<comment type="similarity">
    <text evidence="1">Belongs to the LysR transcriptional regulatory family.</text>
</comment>
<evidence type="ECO:0000259" key="5">
    <source>
        <dbReference type="PROSITE" id="PS50931"/>
    </source>
</evidence>
<dbReference type="AlphaFoldDB" id="A0A370X068"/>
<dbReference type="Pfam" id="PF03466">
    <property type="entry name" value="LysR_substrate"/>
    <property type="match status" value="1"/>
</dbReference>
<dbReference type="InterPro" id="IPR058163">
    <property type="entry name" value="LysR-type_TF_proteobact-type"/>
</dbReference>
<dbReference type="SUPFAM" id="SSF46785">
    <property type="entry name" value="Winged helix' DNA-binding domain"/>
    <property type="match status" value="1"/>
</dbReference>
<dbReference type="CDD" id="cd08422">
    <property type="entry name" value="PBP2_CrgA_like"/>
    <property type="match status" value="1"/>
</dbReference>
<dbReference type="GO" id="GO:0043565">
    <property type="term" value="F:sequence-specific DNA binding"/>
    <property type="evidence" value="ECO:0007669"/>
    <property type="project" value="TreeGrafter"/>
</dbReference>
<reference evidence="6 7" key="1">
    <citation type="submission" date="2018-07" db="EMBL/GenBank/DDBJ databases">
        <title>Dyella monticola sp. nov. and Dyella psychrodurans sp. nov. isolated from monsoon evergreen broad-leaved forest soil of Dinghu Mountain, China.</title>
        <authorList>
            <person name="Gao Z."/>
            <person name="Qiu L."/>
        </authorList>
    </citation>
    <scope>NUCLEOTIDE SEQUENCE [LARGE SCALE GENOMIC DNA]</scope>
    <source>
        <strain evidence="6 7">4MSK11</strain>
    </source>
</reference>
<dbReference type="PRINTS" id="PR00039">
    <property type="entry name" value="HTHLYSR"/>
</dbReference>
<dbReference type="PANTHER" id="PTHR30537">
    <property type="entry name" value="HTH-TYPE TRANSCRIPTIONAL REGULATOR"/>
    <property type="match status" value="1"/>
</dbReference>
<sequence>MNRLSAMEAFVLVVDAGSFSAAARQLRIGQPAVSKAIAQLEVDLGVPLLVRTTHGLTPTESGLNFYEHAKRAIESAEDAVLAARGAGASLSGRLRVSAAVTFARLHIMPHLPAFLDAYPSLDIDLFLEDRYIDLIEEGVDVALRMGALQDSSLTARRIGQGRLLVLGTPEYFDSAGVPTTPADLAAHQTVIYDRRGGGETWVFHQGSAKTSVTVRGRVRSTAPDAVREAVLSNLGLTIGSEWMFTPELKSGRVRAVLEDWTLPSIDLWAVSPTGRRTNAKVKAFIAFIESRLFDRNQAVYANSRST</sequence>
<dbReference type="Gene3D" id="1.10.10.10">
    <property type="entry name" value="Winged helix-like DNA-binding domain superfamily/Winged helix DNA-binding domain"/>
    <property type="match status" value="1"/>
</dbReference>
<dbReference type="InterPro" id="IPR036388">
    <property type="entry name" value="WH-like_DNA-bd_sf"/>
</dbReference>
<evidence type="ECO:0000313" key="6">
    <source>
        <dbReference type="EMBL" id="RDS81808.1"/>
    </source>
</evidence>
<keyword evidence="7" id="KW-1185">Reference proteome</keyword>
<accession>A0A370X068</accession>
<dbReference type="InterPro" id="IPR005119">
    <property type="entry name" value="LysR_subst-bd"/>
</dbReference>
<dbReference type="GO" id="GO:0006351">
    <property type="term" value="P:DNA-templated transcription"/>
    <property type="evidence" value="ECO:0007669"/>
    <property type="project" value="TreeGrafter"/>
</dbReference>
<proteinExistence type="inferred from homology"/>
<dbReference type="SUPFAM" id="SSF53850">
    <property type="entry name" value="Periplasmic binding protein-like II"/>
    <property type="match status" value="1"/>
</dbReference>
<feature type="domain" description="HTH lysR-type" evidence="5">
    <location>
        <begin position="1"/>
        <end position="59"/>
    </location>
</feature>
<dbReference type="GO" id="GO:0003700">
    <property type="term" value="F:DNA-binding transcription factor activity"/>
    <property type="evidence" value="ECO:0007669"/>
    <property type="project" value="InterPro"/>
</dbReference>
<dbReference type="InterPro" id="IPR000847">
    <property type="entry name" value="LysR_HTH_N"/>
</dbReference>
<dbReference type="InterPro" id="IPR036390">
    <property type="entry name" value="WH_DNA-bd_sf"/>
</dbReference>
<dbReference type="PANTHER" id="PTHR30537:SF5">
    <property type="entry name" value="HTH-TYPE TRANSCRIPTIONAL ACTIVATOR TTDR-RELATED"/>
    <property type="match status" value="1"/>
</dbReference>
<protein>
    <submittedName>
        <fullName evidence="6">LysR family transcriptional regulator</fullName>
    </submittedName>
</protein>
<evidence type="ECO:0000256" key="2">
    <source>
        <dbReference type="ARBA" id="ARBA00023015"/>
    </source>
</evidence>
<name>A0A370X068_9GAMM</name>